<feature type="transmembrane region" description="Helical" evidence="3">
    <location>
        <begin position="27"/>
        <end position="47"/>
    </location>
</feature>
<dbReference type="PANTHER" id="PTHR16189">
    <property type="entry name" value="TRANSMEMBRANE PROTEIN 104-RELATED"/>
    <property type="match status" value="1"/>
</dbReference>
<feature type="transmembrane region" description="Helical" evidence="3">
    <location>
        <begin position="587"/>
        <end position="608"/>
    </location>
</feature>
<feature type="transmembrane region" description="Helical" evidence="3">
    <location>
        <begin position="179"/>
        <end position="199"/>
    </location>
</feature>
<dbReference type="EMBL" id="FLRD01000154">
    <property type="protein sequence ID" value="SBT49476.1"/>
    <property type="molecule type" value="Genomic_DNA"/>
</dbReference>
<name>A0A1A9A009_PLAOA</name>
<feature type="transmembrane region" description="Helical" evidence="3">
    <location>
        <begin position="211"/>
        <end position="233"/>
    </location>
</feature>
<dbReference type="Proteomes" id="UP000078555">
    <property type="component" value="Unassembled WGS sequence"/>
</dbReference>
<keyword evidence="1" id="KW-0175">Coiled coil</keyword>
<feature type="compositionally biased region" description="Polar residues" evidence="2">
    <location>
        <begin position="1925"/>
        <end position="1934"/>
    </location>
</feature>
<feature type="region of interest" description="Disordered" evidence="2">
    <location>
        <begin position="1057"/>
        <end position="1091"/>
    </location>
</feature>
<feature type="region of interest" description="Disordered" evidence="2">
    <location>
        <begin position="1910"/>
        <end position="1940"/>
    </location>
</feature>
<dbReference type="PANTHER" id="PTHR16189:SF3">
    <property type="entry name" value="AMINO ACID TRANSPORTER TRANSMEMBRANE DOMAIN-CONTAINING PROTEIN"/>
    <property type="match status" value="1"/>
</dbReference>
<protein>
    <submittedName>
        <fullName evidence="4">Amino acid transporter, putative</fullName>
    </submittedName>
</protein>
<reference evidence="5" key="1">
    <citation type="submission" date="2016-05" db="EMBL/GenBank/DDBJ databases">
        <authorList>
            <person name="Naeem Raeece"/>
        </authorList>
    </citation>
    <scope>NUCLEOTIDE SEQUENCE [LARGE SCALE GENOMIC DNA]</scope>
</reference>
<feature type="coiled-coil region" evidence="1">
    <location>
        <begin position="405"/>
        <end position="432"/>
    </location>
</feature>
<proteinExistence type="predicted"/>
<keyword evidence="3" id="KW-1133">Transmembrane helix</keyword>
<feature type="compositionally biased region" description="Basic and acidic residues" evidence="2">
    <location>
        <begin position="1910"/>
        <end position="1924"/>
    </location>
</feature>
<feature type="transmembrane region" description="Helical" evidence="3">
    <location>
        <begin position="554"/>
        <end position="575"/>
    </location>
</feature>
<sequence length="2020" mass="232025">MREIEIARYSYREGEGGSEKRTVRTKWALCDNFIFACVGLFDIPSLIDEVGWVPVIFGNLFVCSVAAFCSLMILRAMTMIPKNKNFEQRIEYSAVIKYFMSNEKYRFVSFLYHLGNICNNICGILVISKIIDIFIIKLLGYTILFQVYPQVKITRCSLPFLEAMYNGYYYSSTGHYETIVIGGFTIGYVINAMICIHMSSKGLEETINYQYVVFMIFMSSFLYLSVSSSIYLLSQNYSDNLASVVNIDMQNNLILNRAHFETDLVKNYNRYNELNLKKRLQPYENGTLGKNPISAAVQKARFSEDSQRKPYERKYIEESIHTRNTNKILHFFKKRGKGNVSQFKNGTFCCTFVYLNSLYHKGVYIFRNTIFYFALLSCSKGLKVDVLDKNGYTYSTYNLYHEGENNSLKASNSEMANRLREKEEIAARKREETLLRDKMDNIYEKNRGKMDEQEERINEREWKRKRSTFLKNLYYIIRKIEGIKTYCMGKTFANFIDSYGFVSNIPSWGNEITDDVNVSKAIWFTVIFSSIFYFIFGIIFCLNNSFQKINTSVLYIFNFVAVAPKVITGSISMRYDLMNLDICSDNAAFFFACIAPFMFAWIFSNGILFSNTFNYISLICGLFCNFLSPAFAYISACESNISFYKNPLRKYTIVNRKKTVFSSTSDIRKALGNIIDNFTDNYKVEESNIEKETENVNEELSQFNKSLSLNHYVNQEDSLNSSFGSTTYFKFENGEYIPKSYSKDDNELNSFSSRRESDFKLTFHIHNFARTDENPPKGAISHNVCQEQKGKKKKGVMFSDEIAEDHQQANEHTACAEEFGDYFVGKMHRREECANVDYSNIDTLNSDISHGKEDYHGRSSDKCSKKKKVLFLEEPSGVNDDRNSNASEDHPSQILELNKNIRGPKDGQNIKQKIMFSDNIEICGEKQNREIKKKKKGVTFENETKESIIEDTKNKNEEKKKVKFSVKEEFSVEGKSTKVSDELTKIVNGEKGNFSFTKDSQIFTLKWGGKKNNISIPPNENENTVVQSELKSKKPDLPITNGNVVHSLKCKVSGENEIDANNSGEKKYTNSRDCGNSTNDEVRTSQEDLPENTPIYEIKITSKNDQVSDNFDQFSLRKNVAVKDNFEKKEKNDKENCNRLHIHYVKGEKNGIASFPNKADLPKDVKINTTVDAFVKYERNLSDTSINYNVNNEINKMEQKEKEIITKNSSFELCEQTFKRQREKLKSQYKCSISNVLGNFNNFDTLLQDIETLKLEKGKRNNLFNVEEGGDTQEQPNFHSENIIGENKGKIDGKTFISQMRTGVCNEINEKSTLCNSEKNNNTVSSIQISQPLDTNRKSLFSEKVNEIDTTENDTDVSRFDLKKNDLEILKTRTFATNECEKQKIAEPPFRSNLKGSTDDKMLTSAQELSGENYKHKYSLQSGLHACQNTDKIVEYMEEDFHSGKVPLKDCNNVDAKIEMSKKNRLLLNNTDGSAECDTLLNGPKLGVKDDKGHNVHIFLEVENNSSGIKKNEKKESHYAEKFLSINKSKQDDILYLQCSNRKKYSSCEILLSPESSVLSKEKMKTLNSQVSVNEYGSIFNNNSSNNNSGVGSNGRSNTLFVRQRKKLMSSFHANGNMIIGNNKEAIHKEQINEFRKQISKESYMHNYHNEEQISDSAKEVGEKEKERTIQGEMNEEKTILENDDDPHHDCAKVDIPIINIMKSYETQSIKVNHDMTLKDVEKPKAQGDVKCKTNYKFGDLSKLLSDIDLHDFEFEENEDMANKTNVNNDENSYLKSANYTILDPMKNINSGDERKETAETDTLVESEKPEVIRKIEEIYTTLANRKHSENSEISTSDDIDYVDIRYFKIIDNSIPVKHYYNTFRRSKILDSKKYDHIYSNDIMLDNKTNMDHLCSIFLFGNPLERNEEYAGDKKNVDTKDELKNTSSSSQKASPNVEDKPIVTVNFEDKKNKSSISESCEEIGLIKHSFSKNLGTNVEIIKTCTNAKSSLHIARGLSLRKPNVNFNINNEITSDQVLQK</sequence>
<keyword evidence="3" id="KW-0472">Membrane</keyword>
<gene>
    <name evidence="4" type="ORF">POVWA1_059590</name>
</gene>
<accession>A0A1A9A009</accession>
<keyword evidence="3" id="KW-0812">Transmembrane</keyword>
<keyword evidence="5" id="KW-1185">Reference proteome</keyword>
<evidence type="ECO:0000256" key="3">
    <source>
        <dbReference type="SAM" id="Phobius"/>
    </source>
</evidence>
<evidence type="ECO:0000313" key="5">
    <source>
        <dbReference type="Proteomes" id="UP000078555"/>
    </source>
</evidence>
<evidence type="ECO:0000256" key="2">
    <source>
        <dbReference type="SAM" id="MobiDB-lite"/>
    </source>
</evidence>
<evidence type="ECO:0000256" key="1">
    <source>
        <dbReference type="SAM" id="Coils"/>
    </source>
</evidence>
<organism evidence="4 5">
    <name type="scientific">Plasmodium ovale wallikeri</name>
    <dbReference type="NCBI Taxonomy" id="864142"/>
    <lineage>
        <taxon>Eukaryota</taxon>
        <taxon>Sar</taxon>
        <taxon>Alveolata</taxon>
        <taxon>Apicomplexa</taxon>
        <taxon>Aconoidasida</taxon>
        <taxon>Haemosporida</taxon>
        <taxon>Plasmodiidae</taxon>
        <taxon>Plasmodium</taxon>
        <taxon>Plasmodium (Plasmodium)</taxon>
    </lineage>
</organism>
<feature type="transmembrane region" description="Helical" evidence="3">
    <location>
        <begin position="53"/>
        <end position="74"/>
    </location>
</feature>
<feature type="transmembrane region" description="Helical" evidence="3">
    <location>
        <begin position="615"/>
        <end position="636"/>
    </location>
</feature>
<feature type="transmembrane region" description="Helical" evidence="3">
    <location>
        <begin position="110"/>
        <end position="136"/>
    </location>
</feature>
<feature type="transmembrane region" description="Helical" evidence="3">
    <location>
        <begin position="521"/>
        <end position="542"/>
    </location>
</feature>
<evidence type="ECO:0000313" key="4">
    <source>
        <dbReference type="EMBL" id="SBT49476.1"/>
    </source>
</evidence>